<evidence type="ECO:0000256" key="3">
    <source>
        <dbReference type="ARBA" id="ARBA00022452"/>
    </source>
</evidence>
<dbReference type="EMBL" id="CP094669">
    <property type="protein sequence ID" value="UOG76074.1"/>
    <property type="molecule type" value="Genomic_DNA"/>
</dbReference>
<accession>A0ABY4D2G9</accession>
<dbReference type="SUPFAM" id="SSF56935">
    <property type="entry name" value="Porins"/>
    <property type="match status" value="1"/>
</dbReference>
<dbReference type="Gene3D" id="2.40.170.20">
    <property type="entry name" value="TonB-dependent receptor, beta-barrel domain"/>
    <property type="match status" value="1"/>
</dbReference>
<dbReference type="Gene3D" id="2.60.40.1120">
    <property type="entry name" value="Carboxypeptidase-like, regulatory domain"/>
    <property type="match status" value="1"/>
</dbReference>
<evidence type="ECO:0000256" key="2">
    <source>
        <dbReference type="ARBA" id="ARBA00022448"/>
    </source>
</evidence>
<feature type="domain" description="TonB-dependent receptor plug" evidence="8">
    <location>
        <begin position="133"/>
        <end position="240"/>
    </location>
</feature>
<dbReference type="Proteomes" id="UP000831113">
    <property type="component" value="Chromosome"/>
</dbReference>
<evidence type="ECO:0000256" key="7">
    <source>
        <dbReference type="PROSITE-ProRule" id="PRU01360"/>
    </source>
</evidence>
<proteinExistence type="inferred from homology"/>
<dbReference type="NCBIfam" id="TIGR04056">
    <property type="entry name" value="OMP_RagA_SusC"/>
    <property type="match status" value="1"/>
</dbReference>
<dbReference type="InterPro" id="IPR023997">
    <property type="entry name" value="TonB-dep_OMP_SusC/RagA_CS"/>
</dbReference>
<dbReference type="InterPro" id="IPR008969">
    <property type="entry name" value="CarboxyPept-like_regulatory"/>
</dbReference>
<keyword evidence="2 7" id="KW-0813">Transport</keyword>
<dbReference type="InterPro" id="IPR036942">
    <property type="entry name" value="Beta-barrel_TonB_sf"/>
</dbReference>
<dbReference type="RefSeq" id="WP_243800676.1">
    <property type="nucleotide sequence ID" value="NZ_CP094669.1"/>
</dbReference>
<name>A0ABY4D2G9_9BACT</name>
<dbReference type="Gene3D" id="2.170.130.10">
    <property type="entry name" value="TonB-dependent receptor, plug domain"/>
    <property type="match status" value="1"/>
</dbReference>
<sequence length="1072" mass="116679">MFPTIIFTHQKNKRMKQKLLLTSVLTISLLQQGMAQNRAISGKVTDQATGQGLPGVTVLAKGTSIGVSTNADGGYSISVPAGTTVLTFSSIGYGAVERPIGDAAVINIGLGADTKQLGEVVVTGALGIQRQAREMGYATSTIDAKDLNQARVTNVTNGLAGKVSGLQIQTVNNGINPSVRITLRGTRSITGENQALVVLDGVQTTQDVLTALNPDDIADITILKGANAAALYGSQATNGALIITTKRGGTTPSVTFSHTSQLEQINFWPKTQNEFGPGSSEWIREYSPYENQQYGDRYDGSIRELGYKTTDGNIQSIEYKARPNERKDFFNTGYQMQNNVSFSGGDKDTKIFVSYQNAKNKGVLPKDQYDRNTFRANASRQMNKLSAGMNVSFAQVKVNQGNGSVYDQLLNTSALIPITSYRDWQNNEFANPNGYYNEYYANPYFTLDINRRNIRQSTLVGNIDLGYKINDWLSAQYRVGLTYINQDNKNWLDKFTYTAYTLGRPINSRSNIAGGVTELNSYNSRLNSDLFVNIVKQFGDISLKGILGNNVQMNNSQFLAATANGLSVPGVFNVGNNRIGEAVVSQGRYRYRQAAFFGDLTLGYKDMLFLHGSARQEEVSVLSPENRSYFYPSVDASVVLTEIVPALKSVAIIDYAKLRGGYSKVGQVNLGGVVGGVANNFGAYSIEPVYNPGSGYPFGSAASYTLSNQTIVPNLKPEFTHSTEVGTELSFLKQRISLAATYYYQLSINQTINANIAPSGGFTNYLLNAGRVQNNGVEMDLNVTPVEAENGLTWKVGANFNYNDNKVLKITDQTTQLPLTTGGDAQVYAIAGQAYPVLQGTDYARDDKGRVILTFVDLGPAKAADGSTYQRQGWVPSQASQLTTFGNTLPKYKYGFNTSLTFKGITLAAQAEYRTGYSVYHGLGATMDFTGASARSASTGREPFVMPNSSIQAPDGSYVDNTENLTPGGAEFWANSSYNRNIAYNYVTKGDFFKLREVSLNYSLPASLLDNARFIKGVTLNLYGRNLYTWVPKANQFTDPEFSFTSGNGIGINNSDQTPPTRFYGASLSATF</sequence>
<reference evidence="9 10" key="1">
    <citation type="submission" date="2022-03" db="EMBL/GenBank/DDBJ databases">
        <title>Hymenobactersp. isolated from the air.</title>
        <authorList>
            <person name="Won M."/>
            <person name="Kwon S.-W."/>
        </authorList>
    </citation>
    <scope>NUCLEOTIDE SEQUENCE [LARGE SCALE GENOMIC DNA]</scope>
    <source>
        <strain evidence="9 10">KACC 21982</strain>
    </source>
</reference>
<keyword evidence="4 7" id="KW-0812">Transmembrane</keyword>
<protein>
    <submittedName>
        <fullName evidence="9">SusC/RagA family TonB-linked outer membrane protein</fullName>
    </submittedName>
</protein>
<evidence type="ECO:0000256" key="6">
    <source>
        <dbReference type="ARBA" id="ARBA00023237"/>
    </source>
</evidence>
<evidence type="ECO:0000256" key="1">
    <source>
        <dbReference type="ARBA" id="ARBA00004571"/>
    </source>
</evidence>
<keyword evidence="3 7" id="KW-1134">Transmembrane beta strand</keyword>
<dbReference type="Pfam" id="PF07715">
    <property type="entry name" value="Plug"/>
    <property type="match status" value="1"/>
</dbReference>
<keyword evidence="5 7" id="KW-0472">Membrane</keyword>
<evidence type="ECO:0000256" key="4">
    <source>
        <dbReference type="ARBA" id="ARBA00022692"/>
    </source>
</evidence>
<comment type="similarity">
    <text evidence="7">Belongs to the TonB-dependent receptor family.</text>
</comment>
<evidence type="ECO:0000313" key="10">
    <source>
        <dbReference type="Proteomes" id="UP000831113"/>
    </source>
</evidence>
<dbReference type="NCBIfam" id="TIGR04057">
    <property type="entry name" value="SusC_RagA_signa"/>
    <property type="match status" value="1"/>
</dbReference>
<evidence type="ECO:0000256" key="5">
    <source>
        <dbReference type="ARBA" id="ARBA00023136"/>
    </source>
</evidence>
<comment type="subcellular location">
    <subcellularLocation>
        <location evidence="1 7">Cell outer membrane</location>
        <topology evidence="1 7">Multi-pass membrane protein</topology>
    </subcellularLocation>
</comment>
<organism evidence="9 10">
    <name type="scientific">Hymenobacter tibetensis</name>
    <dbReference type="NCBI Taxonomy" id="497967"/>
    <lineage>
        <taxon>Bacteria</taxon>
        <taxon>Pseudomonadati</taxon>
        <taxon>Bacteroidota</taxon>
        <taxon>Cytophagia</taxon>
        <taxon>Cytophagales</taxon>
        <taxon>Hymenobacteraceae</taxon>
        <taxon>Hymenobacter</taxon>
    </lineage>
</organism>
<gene>
    <name evidence="9" type="ORF">MTX78_05595</name>
</gene>
<dbReference type="InterPro" id="IPR037066">
    <property type="entry name" value="Plug_dom_sf"/>
</dbReference>
<evidence type="ECO:0000313" key="9">
    <source>
        <dbReference type="EMBL" id="UOG76074.1"/>
    </source>
</evidence>
<keyword evidence="10" id="KW-1185">Reference proteome</keyword>
<dbReference type="PROSITE" id="PS52016">
    <property type="entry name" value="TONB_DEPENDENT_REC_3"/>
    <property type="match status" value="1"/>
</dbReference>
<keyword evidence="6 7" id="KW-0998">Cell outer membrane</keyword>
<evidence type="ECO:0000259" key="8">
    <source>
        <dbReference type="Pfam" id="PF07715"/>
    </source>
</evidence>
<dbReference type="SUPFAM" id="SSF49464">
    <property type="entry name" value="Carboxypeptidase regulatory domain-like"/>
    <property type="match status" value="1"/>
</dbReference>
<dbReference type="InterPro" id="IPR023996">
    <property type="entry name" value="TonB-dep_OMP_SusC/RagA"/>
</dbReference>
<dbReference type="InterPro" id="IPR039426">
    <property type="entry name" value="TonB-dep_rcpt-like"/>
</dbReference>
<dbReference type="Pfam" id="PF13715">
    <property type="entry name" value="CarbopepD_reg_2"/>
    <property type="match status" value="1"/>
</dbReference>
<dbReference type="InterPro" id="IPR012910">
    <property type="entry name" value="Plug_dom"/>
</dbReference>